<comment type="caution">
    <text evidence="2">The sequence shown here is derived from an EMBL/GenBank/DDBJ whole genome shotgun (WGS) entry which is preliminary data.</text>
</comment>
<dbReference type="Proteomes" id="UP000602759">
    <property type="component" value="Unassembled WGS sequence"/>
</dbReference>
<gene>
    <name evidence="2" type="ORF">H8B06_15350</name>
</gene>
<evidence type="ECO:0000313" key="2">
    <source>
        <dbReference type="EMBL" id="MBD1434209.1"/>
    </source>
</evidence>
<feature type="signal peptide" evidence="1">
    <location>
        <begin position="1"/>
        <end position="20"/>
    </location>
</feature>
<reference evidence="2 3" key="1">
    <citation type="submission" date="2020-08" db="EMBL/GenBank/DDBJ databases">
        <title>Sphingobacterium sp. DN00404 isolated from aquaculture water.</title>
        <authorList>
            <person name="Zhang M."/>
        </authorList>
    </citation>
    <scope>NUCLEOTIDE SEQUENCE [LARGE SCALE GENOMIC DNA]</scope>
    <source>
        <strain evidence="2 3">DN00404</strain>
    </source>
</reference>
<dbReference type="RefSeq" id="WP_190995126.1">
    <property type="nucleotide sequence ID" value="NZ_JACOIK010000011.1"/>
</dbReference>
<dbReference type="EMBL" id="JACOIK010000011">
    <property type="protein sequence ID" value="MBD1434209.1"/>
    <property type="molecule type" value="Genomic_DNA"/>
</dbReference>
<evidence type="ECO:0000256" key="1">
    <source>
        <dbReference type="SAM" id="SignalP"/>
    </source>
</evidence>
<accession>A0ABR7YSD4</accession>
<evidence type="ECO:0000313" key="3">
    <source>
        <dbReference type="Proteomes" id="UP000602759"/>
    </source>
</evidence>
<sequence>MKYKVLLLFFFAIQITSAQVAYEQGYFIDNEGKKTICLIKDLGWKNNPSSISCKLSENAPEFILDSHSIKEFGVGDSIRYSRQRIAMEISSDKITNLSSAPYLNLVDTVVLLKHEVEGKASLFSFSSKFIPNRYFYQIDADSITPLIYRLHSPDGIKIIKNMMYREQLRQTMRCAENKKYVERLSYNLTMLRSFFIHYNQCQESSYHVLNEYQHKAQFTITPKLGVEYTSVEATNTMVSTYGSFPSKIGPRIGLELEYIVPYFKSQWRIFANPSFVSYHANSTVTPSMEIQYNSIDIPIGLRRYFFMQNHSAIYLDLFTIFNIDIDSRLTVRNTTFLETKSNMNFGGAIGYLWKGKYVAELKYNLPKNITEDYLFWHTKYRSSSLSLGYRFGGR</sequence>
<feature type="chain" id="PRO_5047249086" description="Outer membrane protein beta-barrel domain-containing protein" evidence="1">
    <location>
        <begin position="21"/>
        <end position="394"/>
    </location>
</feature>
<keyword evidence="3" id="KW-1185">Reference proteome</keyword>
<protein>
    <recommendedName>
        <fullName evidence="4">Outer membrane protein beta-barrel domain-containing protein</fullName>
    </recommendedName>
</protein>
<organism evidence="2 3">
    <name type="scientific">Sphingobacterium micropteri</name>
    <dbReference type="NCBI Taxonomy" id="2763501"/>
    <lineage>
        <taxon>Bacteria</taxon>
        <taxon>Pseudomonadati</taxon>
        <taxon>Bacteroidota</taxon>
        <taxon>Sphingobacteriia</taxon>
        <taxon>Sphingobacteriales</taxon>
        <taxon>Sphingobacteriaceae</taxon>
        <taxon>Sphingobacterium</taxon>
    </lineage>
</organism>
<proteinExistence type="predicted"/>
<keyword evidence="1" id="KW-0732">Signal</keyword>
<evidence type="ECO:0008006" key="4">
    <source>
        <dbReference type="Google" id="ProtNLM"/>
    </source>
</evidence>
<name>A0ABR7YSD4_9SPHI</name>